<accession>A0A4Z0Z3L9</accession>
<evidence type="ECO:0000313" key="2">
    <source>
        <dbReference type="EMBL" id="TGJ85343.1"/>
    </source>
</evidence>
<protein>
    <recommendedName>
        <fullName evidence="4">Ecp2 effector protein domain-containing protein</fullName>
    </recommendedName>
</protein>
<dbReference type="EMBL" id="SKBN01000047">
    <property type="protein sequence ID" value="TGJ85343.1"/>
    <property type="molecule type" value="Genomic_DNA"/>
</dbReference>
<organism evidence="2 3">
    <name type="scientific">Xylaria hypoxylon</name>
    <dbReference type="NCBI Taxonomy" id="37992"/>
    <lineage>
        <taxon>Eukaryota</taxon>
        <taxon>Fungi</taxon>
        <taxon>Dikarya</taxon>
        <taxon>Ascomycota</taxon>
        <taxon>Pezizomycotina</taxon>
        <taxon>Sordariomycetes</taxon>
        <taxon>Xylariomycetidae</taxon>
        <taxon>Xylariales</taxon>
        <taxon>Xylariaceae</taxon>
        <taxon>Xylaria</taxon>
    </lineage>
</organism>
<feature type="chain" id="PRO_5021249691" description="Ecp2 effector protein domain-containing protein" evidence="1">
    <location>
        <begin position="17"/>
        <end position="203"/>
    </location>
</feature>
<proteinExistence type="predicted"/>
<comment type="caution">
    <text evidence="2">The sequence shown here is derived from an EMBL/GenBank/DDBJ whole genome shotgun (WGS) entry which is preliminary data.</text>
</comment>
<name>A0A4Z0Z3L9_9PEZI</name>
<dbReference type="OrthoDB" id="5211607at2759"/>
<evidence type="ECO:0000256" key="1">
    <source>
        <dbReference type="SAM" id="SignalP"/>
    </source>
</evidence>
<feature type="signal peptide" evidence="1">
    <location>
        <begin position="1"/>
        <end position="16"/>
    </location>
</feature>
<evidence type="ECO:0008006" key="4">
    <source>
        <dbReference type="Google" id="ProtNLM"/>
    </source>
</evidence>
<dbReference type="AlphaFoldDB" id="A0A4Z0Z3L9"/>
<reference evidence="2 3" key="1">
    <citation type="submission" date="2019-03" db="EMBL/GenBank/DDBJ databases">
        <title>Draft genome sequence of Xylaria hypoxylon DSM 108379, a ubiquitous saprotrophic-parasitic fungi on hardwood.</title>
        <authorList>
            <person name="Buettner E."/>
            <person name="Leonhardt S."/>
            <person name="Gebauer A.M."/>
            <person name="Liers C."/>
            <person name="Hofrichter M."/>
            <person name="Kellner H."/>
        </authorList>
    </citation>
    <scope>NUCLEOTIDE SEQUENCE [LARGE SCALE GENOMIC DNA]</scope>
    <source>
        <strain evidence="2 3">DSM 108379</strain>
    </source>
</reference>
<keyword evidence="3" id="KW-1185">Reference proteome</keyword>
<keyword evidence="1" id="KW-0732">Signal</keyword>
<dbReference type="Proteomes" id="UP000297716">
    <property type="component" value="Unassembled WGS sequence"/>
</dbReference>
<gene>
    <name evidence="2" type="ORF">E0Z10_g3384</name>
</gene>
<evidence type="ECO:0000313" key="3">
    <source>
        <dbReference type="Proteomes" id="UP000297716"/>
    </source>
</evidence>
<sequence>MKVWSTLALLTGLSTAASILTPDSVKAVLERREVRRPYNFGDSGVTPALVPEDAPADYHTAVGSLTENQSASTQKLKLREISRKARDTMAANDFFECATSGTPPRASDCNTVINNVIASNQATVIAPGACLLFQFSTCWGFFCSLCQQLGTDTDFIGSQLKTAQTLCVNGGSAGTVVGEDAPQWEAGFIRANGQLPNYAGDVC</sequence>